<name>A0ACC0FET7_9ERIC</name>
<dbReference type="EMBL" id="CM045772">
    <property type="protein sequence ID" value="KAI7986854.1"/>
    <property type="molecule type" value="Genomic_DNA"/>
</dbReference>
<evidence type="ECO:0000313" key="2">
    <source>
        <dbReference type="Proteomes" id="UP001060215"/>
    </source>
</evidence>
<reference evidence="1 2" key="1">
    <citation type="journal article" date="2022" name="Plant J.">
        <title>Chromosome-level genome of Camellia lanceoleosa provides a valuable resource for understanding genome evolution and self-incompatibility.</title>
        <authorList>
            <person name="Gong W."/>
            <person name="Xiao S."/>
            <person name="Wang L."/>
            <person name="Liao Z."/>
            <person name="Chang Y."/>
            <person name="Mo W."/>
            <person name="Hu G."/>
            <person name="Li W."/>
            <person name="Zhao G."/>
            <person name="Zhu H."/>
            <person name="Hu X."/>
            <person name="Ji K."/>
            <person name="Xiang X."/>
            <person name="Song Q."/>
            <person name="Yuan D."/>
            <person name="Jin S."/>
            <person name="Zhang L."/>
        </authorList>
    </citation>
    <scope>NUCLEOTIDE SEQUENCE [LARGE SCALE GENOMIC DNA]</scope>
    <source>
        <strain evidence="1">SQ_2022a</strain>
    </source>
</reference>
<gene>
    <name evidence="1" type="ORF">LOK49_LG14G01922</name>
</gene>
<accession>A0ACC0FET7</accession>
<comment type="caution">
    <text evidence="1">The sequence shown here is derived from an EMBL/GenBank/DDBJ whole genome shotgun (WGS) entry which is preliminary data.</text>
</comment>
<evidence type="ECO:0000313" key="1">
    <source>
        <dbReference type="EMBL" id="KAI7986854.1"/>
    </source>
</evidence>
<proteinExistence type="predicted"/>
<keyword evidence="2" id="KW-1185">Reference proteome</keyword>
<protein>
    <submittedName>
        <fullName evidence="1">Zinc finger protein CONSTANS-LIKE 14</fullName>
    </submittedName>
</protein>
<organism evidence="1 2">
    <name type="scientific">Camellia lanceoleosa</name>
    <dbReference type="NCBI Taxonomy" id="1840588"/>
    <lineage>
        <taxon>Eukaryota</taxon>
        <taxon>Viridiplantae</taxon>
        <taxon>Streptophyta</taxon>
        <taxon>Embryophyta</taxon>
        <taxon>Tracheophyta</taxon>
        <taxon>Spermatophyta</taxon>
        <taxon>Magnoliopsida</taxon>
        <taxon>eudicotyledons</taxon>
        <taxon>Gunneridae</taxon>
        <taxon>Pentapetalae</taxon>
        <taxon>asterids</taxon>
        <taxon>Ericales</taxon>
        <taxon>Theaceae</taxon>
        <taxon>Camellia</taxon>
    </lineage>
</organism>
<sequence>MTRKSCSPPLRHTDACTVGSNGRPSNCTVVFRGFEENNDYLFPYILYITKIRIIICEGFEALIPVRVFREREKWLATNNLLLCNDCDWDAHYSCFVSASHDRNPVKGLSDLLSSRARSLVASASPSNIEAATVALGRFSSSFEPSLKIVSLIFKRSILGSPLRLDFRLLSATVTYRTPPSNAT</sequence>
<dbReference type="Proteomes" id="UP001060215">
    <property type="component" value="Chromosome 15"/>
</dbReference>